<dbReference type="GO" id="GO:0006401">
    <property type="term" value="P:RNA catabolic process"/>
    <property type="evidence" value="ECO:0007669"/>
    <property type="project" value="InterPro"/>
</dbReference>
<reference evidence="8 10" key="1">
    <citation type="submission" date="2016-10" db="EMBL/GenBank/DDBJ databases">
        <authorList>
            <person name="Varghese N."/>
            <person name="Submissions S."/>
        </authorList>
    </citation>
    <scope>NUCLEOTIDE SEQUENCE [LARGE SCALE GENOMIC DNA]</scope>
    <source>
        <strain evidence="8 10">ATCC 43761</strain>
    </source>
</reference>
<evidence type="ECO:0000256" key="3">
    <source>
        <dbReference type="ARBA" id="ARBA00022722"/>
    </source>
</evidence>
<evidence type="ECO:0000313" key="9">
    <source>
        <dbReference type="EMBL" id="WGO85523.1"/>
    </source>
</evidence>
<accession>A0AAX3UCW0</accession>
<dbReference type="GO" id="GO:0045892">
    <property type="term" value="P:negative regulation of DNA-templated transcription"/>
    <property type="evidence" value="ECO:0007669"/>
    <property type="project" value="TreeGrafter"/>
</dbReference>
<dbReference type="Pfam" id="PF06769">
    <property type="entry name" value="YoeB_toxin"/>
    <property type="match status" value="1"/>
</dbReference>
<comment type="similarity">
    <text evidence="1">Belongs to the YoeB family.</text>
</comment>
<dbReference type="InterPro" id="IPR035093">
    <property type="entry name" value="RelE/ParE_toxin_dom_sf"/>
</dbReference>
<gene>
    <name evidence="9" type="ORF">QEJ78_09210</name>
    <name evidence="8" type="ORF">SAMN02983011_01912</name>
</gene>
<dbReference type="InterPro" id="IPR009614">
    <property type="entry name" value="YoeB_toxin"/>
</dbReference>
<evidence type="ECO:0000313" key="11">
    <source>
        <dbReference type="Proteomes" id="UP001242513"/>
    </source>
</evidence>
<evidence type="ECO:0000256" key="5">
    <source>
        <dbReference type="ARBA" id="ARBA00022801"/>
    </source>
</evidence>
<evidence type="ECO:0000256" key="7">
    <source>
        <dbReference type="ARBA" id="ARBA00050056"/>
    </source>
</evidence>
<keyword evidence="5" id="KW-0378">Hydrolase</keyword>
<dbReference type="Proteomes" id="UP000181860">
    <property type="component" value="Unassembled WGS sequence"/>
</dbReference>
<dbReference type="SUPFAM" id="SSF143011">
    <property type="entry name" value="RelE-like"/>
    <property type="match status" value="1"/>
</dbReference>
<dbReference type="RefSeq" id="WP_013854792.1">
    <property type="nucleotide sequence ID" value="NZ_CP123735.1"/>
</dbReference>
<sequence>MLSWTDDGCDDYLNWQKQRQKKKIKRINKLITDIKRHPFEGMGKPEGLKNNLTGLWSRKIDAKNRIIYEYTNENVIIYSCKDHYDDH</sequence>
<dbReference type="PANTHER" id="PTHR38039:SF1">
    <property type="entry name" value="TOXIN YOEB"/>
    <property type="match status" value="1"/>
</dbReference>
<dbReference type="Proteomes" id="UP001242513">
    <property type="component" value="Chromosome"/>
</dbReference>
<evidence type="ECO:0000313" key="8">
    <source>
        <dbReference type="EMBL" id="SDA64771.1"/>
    </source>
</evidence>
<organism evidence="9 11">
    <name type="scientific">Lactobacillus kefiranofaciens</name>
    <dbReference type="NCBI Taxonomy" id="267818"/>
    <lineage>
        <taxon>Bacteria</taxon>
        <taxon>Bacillati</taxon>
        <taxon>Bacillota</taxon>
        <taxon>Bacilli</taxon>
        <taxon>Lactobacillales</taxon>
        <taxon>Lactobacillaceae</taxon>
        <taxon>Lactobacillus</taxon>
    </lineage>
</organism>
<proteinExistence type="inferred from homology"/>
<dbReference type="AlphaFoldDB" id="A0AAX3UCW0"/>
<evidence type="ECO:0000256" key="2">
    <source>
        <dbReference type="ARBA" id="ARBA00022649"/>
    </source>
</evidence>
<keyword evidence="4" id="KW-0255">Endonuclease</keyword>
<protein>
    <recommendedName>
        <fullName evidence="7">Endoribonuclease YoeB</fullName>
    </recommendedName>
    <alternativeName>
        <fullName evidence="6">Putative mRNA interferase YoeB</fullName>
    </alternativeName>
</protein>
<dbReference type="GO" id="GO:0004519">
    <property type="term" value="F:endonuclease activity"/>
    <property type="evidence" value="ECO:0007669"/>
    <property type="project" value="UniProtKB-KW"/>
</dbReference>
<keyword evidence="2" id="KW-1277">Toxin-antitoxin system</keyword>
<keyword evidence="3" id="KW-0540">Nuclease</keyword>
<evidence type="ECO:0000256" key="1">
    <source>
        <dbReference type="ARBA" id="ARBA00008172"/>
    </source>
</evidence>
<keyword evidence="10" id="KW-1185">Reference proteome</keyword>
<dbReference type="GO" id="GO:0016787">
    <property type="term" value="F:hydrolase activity"/>
    <property type="evidence" value="ECO:0007669"/>
    <property type="project" value="UniProtKB-KW"/>
</dbReference>
<dbReference type="Gene3D" id="3.30.2310.20">
    <property type="entry name" value="RelE-like"/>
    <property type="match status" value="1"/>
</dbReference>
<evidence type="ECO:0000256" key="6">
    <source>
        <dbReference type="ARBA" id="ARBA00030388"/>
    </source>
</evidence>
<name>A0AAX3UCW0_9LACO</name>
<evidence type="ECO:0000313" key="10">
    <source>
        <dbReference type="Proteomes" id="UP000181860"/>
    </source>
</evidence>
<reference evidence="9" key="2">
    <citation type="journal article" date="2022" name="Food Funct.">
        <title>Lactobacillus kefiranofaciens ZW18 from Kefir enhances the anti-tumor effect of anti-programmed cell death 1 (PD-1) immunotherapy by modulating the gut microbiota.</title>
        <authorList>
            <person name="Zhao J."/>
            <person name="Wang Y."/>
            <person name="Wang J."/>
            <person name="Lv M."/>
            <person name="Zhou C."/>
            <person name="Jia L."/>
            <person name="Geng W."/>
        </authorList>
    </citation>
    <scope>NUCLEOTIDE SEQUENCE</scope>
    <source>
        <strain evidence="9">ZW18</strain>
    </source>
</reference>
<dbReference type="EMBL" id="CP123735">
    <property type="protein sequence ID" value="WGO85523.1"/>
    <property type="molecule type" value="Genomic_DNA"/>
</dbReference>
<dbReference type="PANTHER" id="PTHR38039">
    <property type="entry name" value="TOXIN YOEB"/>
    <property type="match status" value="1"/>
</dbReference>
<dbReference type="NCBIfam" id="TIGR02116">
    <property type="entry name" value="toxin_Txe_YoeB"/>
    <property type="match status" value="1"/>
</dbReference>
<evidence type="ECO:0000256" key="4">
    <source>
        <dbReference type="ARBA" id="ARBA00022759"/>
    </source>
</evidence>
<reference evidence="9" key="3">
    <citation type="submission" date="2023-04" db="EMBL/GenBank/DDBJ databases">
        <authorList>
            <person name="Wang Y."/>
        </authorList>
    </citation>
    <scope>NUCLEOTIDE SEQUENCE</scope>
    <source>
        <strain evidence="9">ZW18</strain>
    </source>
</reference>
<dbReference type="EMBL" id="FMXC01000028">
    <property type="protein sequence ID" value="SDA64771.1"/>
    <property type="molecule type" value="Genomic_DNA"/>
</dbReference>